<dbReference type="Proteomes" id="UP001172457">
    <property type="component" value="Chromosome 3"/>
</dbReference>
<accession>A0AA38WNZ8</accession>
<gene>
    <name evidence="2" type="ORF">OSB04_010085</name>
</gene>
<organism evidence="2 3">
    <name type="scientific">Centaurea solstitialis</name>
    <name type="common">yellow star-thistle</name>
    <dbReference type="NCBI Taxonomy" id="347529"/>
    <lineage>
        <taxon>Eukaryota</taxon>
        <taxon>Viridiplantae</taxon>
        <taxon>Streptophyta</taxon>
        <taxon>Embryophyta</taxon>
        <taxon>Tracheophyta</taxon>
        <taxon>Spermatophyta</taxon>
        <taxon>Magnoliopsida</taxon>
        <taxon>eudicotyledons</taxon>
        <taxon>Gunneridae</taxon>
        <taxon>Pentapetalae</taxon>
        <taxon>asterids</taxon>
        <taxon>campanulids</taxon>
        <taxon>Asterales</taxon>
        <taxon>Asteraceae</taxon>
        <taxon>Carduoideae</taxon>
        <taxon>Cardueae</taxon>
        <taxon>Centaureinae</taxon>
        <taxon>Centaurea</taxon>
    </lineage>
</organism>
<dbReference type="EMBL" id="JARYMX010000003">
    <property type="protein sequence ID" value="KAJ9555471.1"/>
    <property type="molecule type" value="Genomic_DNA"/>
</dbReference>
<comment type="caution">
    <text evidence="2">The sequence shown here is derived from an EMBL/GenBank/DDBJ whole genome shotgun (WGS) entry which is preliminary data.</text>
</comment>
<protein>
    <submittedName>
        <fullName evidence="2">Uncharacterized protein</fullName>
    </submittedName>
</protein>
<proteinExistence type="predicted"/>
<sequence>MVNISYSNDRGLRPLYLMRNGNLIMHTWSRICTSICKVDPKKNIEDILCFVLKMIDMRFSQLGCVWYANRTGQDKIEHDKTKQDRCPAFVYKLSLDVGRRRTLPEMEAEVAGGSSRRSPDIAEEGGGGRRR</sequence>
<reference evidence="2" key="1">
    <citation type="submission" date="2023-03" db="EMBL/GenBank/DDBJ databases">
        <title>Chromosome-scale reference genome and RAD-based genetic map of yellow starthistle (Centaurea solstitialis) reveal putative structural variation and QTLs associated with invader traits.</title>
        <authorList>
            <person name="Reatini B."/>
            <person name="Cang F.A."/>
            <person name="Jiang Q."/>
            <person name="Mckibben M.T.W."/>
            <person name="Barker M.S."/>
            <person name="Rieseberg L.H."/>
            <person name="Dlugosch K.M."/>
        </authorList>
    </citation>
    <scope>NUCLEOTIDE SEQUENCE</scope>
    <source>
        <strain evidence="2">CAN-66</strain>
        <tissue evidence="2">Leaf</tissue>
    </source>
</reference>
<feature type="region of interest" description="Disordered" evidence="1">
    <location>
        <begin position="106"/>
        <end position="131"/>
    </location>
</feature>
<evidence type="ECO:0000313" key="3">
    <source>
        <dbReference type="Proteomes" id="UP001172457"/>
    </source>
</evidence>
<evidence type="ECO:0000313" key="2">
    <source>
        <dbReference type="EMBL" id="KAJ9555471.1"/>
    </source>
</evidence>
<evidence type="ECO:0000256" key="1">
    <source>
        <dbReference type="SAM" id="MobiDB-lite"/>
    </source>
</evidence>
<name>A0AA38WNZ8_9ASTR</name>
<dbReference type="AlphaFoldDB" id="A0AA38WNZ8"/>
<keyword evidence="3" id="KW-1185">Reference proteome</keyword>